<feature type="domain" description="Spindle assembly abnormal protein 6 N-terminal" evidence="9">
    <location>
        <begin position="5"/>
        <end position="141"/>
    </location>
</feature>
<keyword evidence="5" id="KW-0206">Cytoskeleton</keyword>
<dbReference type="InterPro" id="IPR041513">
    <property type="entry name" value="SAS6_CC"/>
</dbReference>
<dbReference type="PANTHER" id="PTHR44281:SF4">
    <property type="entry name" value="SPINDLE ASSEMBLY ABNORMAL PROTEIN 6 HOMOLOG"/>
    <property type="match status" value="1"/>
</dbReference>
<dbReference type="GO" id="GO:0005813">
    <property type="term" value="C:centrosome"/>
    <property type="evidence" value="ECO:0007669"/>
    <property type="project" value="UniProtKB-SubCell"/>
</dbReference>
<evidence type="ECO:0000256" key="8">
    <source>
        <dbReference type="SAM" id="MobiDB-lite"/>
    </source>
</evidence>
<reference evidence="11" key="1">
    <citation type="submission" date="2022-02" db="EMBL/GenBank/DDBJ databases">
        <title>Atlantic sturgeon de novo genome assembly.</title>
        <authorList>
            <person name="Stock M."/>
            <person name="Klopp C."/>
            <person name="Guiguen Y."/>
            <person name="Cabau C."/>
            <person name="Parinello H."/>
            <person name="Santidrian Yebra-Pimentel E."/>
            <person name="Kuhl H."/>
            <person name="Dirks R.P."/>
            <person name="Guessner J."/>
            <person name="Wuertz S."/>
            <person name="Du K."/>
            <person name="Schartl M."/>
        </authorList>
    </citation>
    <scope>NUCLEOTIDE SEQUENCE</scope>
    <source>
        <strain evidence="11">STURGEONOMICS-FGT-2020</strain>
        <tissue evidence="11">Whole blood</tissue>
    </source>
</reference>
<evidence type="ECO:0000256" key="5">
    <source>
        <dbReference type="ARBA" id="ARBA00023212"/>
    </source>
</evidence>
<evidence type="ECO:0000256" key="3">
    <source>
        <dbReference type="ARBA" id="ARBA00022490"/>
    </source>
</evidence>
<evidence type="ECO:0000313" key="11">
    <source>
        <dbReference type="EMBL" id="KAK1163958.1"/>
    </source>
</evidence>
<comment type="caution">
    <text evidence="11">The sequence shown here is derived from an EMBL/GenBank/DDBJ whole genome shotgun (WGS) entry which is preliminary data.</text>
</comment>
<keyword evidence="3" id="KW-0963">Cytoplasm</keyword>
<gene>
    <name evidence="11" type="ORF">AOXY_G15926</name>
</gene>
<dbReference type="GO" id="GO:0007283">
    <property type="term" value="P:spermatogenesis"/>
    <property type="evidence" value="ECO:0007669"/>
    <property type="project" value="TreeGrafter"/>
</dbReference>
<sequence length="658" mass="75160">MTETLFNQILQAQVKCKDCEDRRANIRVSIELQSTSNPVHKKDLVVRITDDIDPYFLYNLVISEEDFQSLKVQQGLLVDFSAFPQKFIDLLHQCIQEQDKDNPRFLLQFLSSTPVLDHTPAHLNIVETNAFKHLTHLSLKLLHGTDVEIKKYLAICLTCVKDERLLLEQKLQKTEEDLSRQLSYTQQTLSEKSRELDRLRSEWTSQTTALSNKHSQELTSERERALEAQTKYQQQCEQQRRELESLHQKNIEHLQTRLVKLETCNKELTERKYQLESIIRDHAAKLLGLEDESHRAKQEVLSLRRENSTLDLECHEKEKQINQLQTRVAVLEQEIKDKDQLVIRSKEVLDATQEQKLTIEENAKRRQLHIGKLEAAVQSLSEELIKANEIIKKLQGDVKTLGGKLKLKNSVTIQQEKLLSEKEEKLKKEQKELHDVQHALQLKKEEASTLQEQLEASVQKLEESKQLLKTNENVITWLNKQLNENQVTRKQETLGMFETPPGISSSGGFRTGTLAQNMVLENRPLHSASGTNYPVTSTLNSKHSFFPQSFAVSTGSRPSLALHNQGYGPKVQFNPLMSKPNVSPVDLKPGAPTAQNAHAFSNKENGEPFGLESKYFQKREDSIPLRGIVQNKELQVGAAHPSSKPGPYSTASAYFPGQ</sequence>
<dbReference type="InterPro" id="IPR032396">
    <property type="entry name" value="SAS-6_N"/>
</dbReference>
<dbReference type="Gene3D" id="2.170.210.20">
    <property type="entry name" value="Spindle assembly abnormal protein 6, N-terminal domain"/>
    <property type="match status" value="1"/>
</dbReference>
<evidence type="ECO:0000256" key="4">
    <source>
        <dbReference type="ARBA" id="ARBA00023054"/>
    </source>
</evidence>
<evidence type="ECO:0000256" key="2">
    <source>
        <dbReference type="ARBA" id="ARBA00020407"/>
    </source>
</evidence>
<feature type="coiled-coil region" evidence="7">
    <location>
        <begin position="157"/>
        <end position="341"/>
    </location>
</feature>
<accession>A0AAD8D695</accession>
<dbReference type="EMBL" id="JAGXEW010000014">
    <property type="protein sequence ID" value="KAK1163958.1"/>
    <property type="molecule type" value="Genomic_DNA"/>
</dbReference>
<feature type="coiled-coil region" evidence="7">
    <location>
        <begin position="370"/>
        <end position="471"/>
    </location>
</feature>
<keyword evidence="12" id="KW-1185">Reference proteome</keyword>
<dbReference type="Pfam" id="PF16531">
    <property type="entry name" value="SAS-6_N"/>
    <property type="match status" value="1"/>
</dbReference>
<feature type="domain" description="SAS-6 coiled-coil" evidence="10">
    <location>
        <begin position="146"/>
        <end position="175"/>
    </location>
</feature>
<evidence type="ECO:0000259" key="10">
    <source>
        <dbReference type="Pfam" id="PF18594"/>
    </source>
</evidence>
<dbReference type="AlphaFoldDB" id="A0AAD8D695"/>
<dbReference type="GO" id="GO:0007099">
    <property type="term" value="P:centriole replication"/>
    <property type="evidence" value="ECO:0007669"/>
    <property type="project" value="TreeGrafter"/>
</dbReference>
<dbReference type="GO" id="GO:0005814">
    <property type="term" value="C:centriole"/>
    <property type="evidence" value="ECO:0007669"/>
    <property type="project" value="TreeGrafter"/>
</dbReference>
<evidence type="ECO:0000256" key="7">
    <source>
        <dbReference type="SAM" id="Coils"/>
    </source>
</evidence>
<evidence type="ECO:0000256" key="6">
    <source>
        <dbReference type="ARBA" id="ARBA00023306"/>
    </source>
</evidence>
<dbReference type="InterPro" id="IPR038558">
    <property type="entry name" value="SAS-6_N_sf"/>
</dbReference>
<dbReference type="Pfam" id="PF18594">
    <property type="entry name" value="Sas6_CC"/>
    <property type="match status" value="1"/>
</dbReference>
<dbReference type="Proteomes" id="UP001230051">
    <property type="component" value="Unassembled WGS sequence"/>
</dbReference>
<dbReference type="FunFam" id="2.170.210.20:FF:000001">
    <property type="entry name" value="Spindle assembly abnormal protein 6 homolog"/>
    <property type="match status" value="1"/>
</dbReference>
<name>A0AAD8D695_ACIOX</name>
<keyword evidence="6" id="KW-0131">Cell cycle</keyword>
<evidence type="ECO:0000256" key="1">
    <source>
        <dbReference type="ARBA" id="ARBA00004300"/>
    </source>
</evidence>
<evidence type="ECO:0000259" key="9">
    <source>
        <dbReference type="Pfam" id="PF16531"/>
    </source>
</evidence>
<dbReference type="CDD" id="cd10142">
    <property type="entry name" value="HD_SAS6_N"/>
    <property type="match status" value="1"/>
</dbReference>
<dbReference type="PANTHER" id="PTHR44281">
    <property type="entry name" value="SPINDLE ASSEMBLY ABNORMAL PROTEIN 6 HOMOLOG"/>
    <property type="match status" value="1"/>
</dbReference>
<protein>
    <recommendedName>
        <fullName evidence="2">Spindle assembly abnormal protein 6 homolog</fullName>
    </recommendedName>
</protein>
<comment type="subcellular location">
    <subcellularLocation>
        <location evidence="1">Cytoplasm</location>
        <location evidence="1">Cytoskeleton</location>
        <location evidence="1">Microtubule organizing center</location>
        <location evidence="1">Centrosome</location>
    </subcellularLocation>
</comment>
<keyword evidence="4 7" id="KW-0175">Coiled coil</keyword>
<organism evidence="11 12">
    <name type="scientific">Acipenser oxyrinchus oxyrinchus</name>
    <dbReference type="NCBI Taxonomy" id="40147"/>
    <lineage>
        <taxon>Eukaryota</taxon>
        <taxon>Metazoa</taxon>
        <taxon>Chordata</taxon>
        <taxon>Craniata</taxon>
        <taxon>Vertebrata</taxon>
        <taxon>Euteleostomi</taxon>
        <taxon>Actinopterygii</taxon>
        <taxon>Chondrostei</taxon>
        <taxon>Acipenseriformes</taxon>
        <taxon>Acipenseridae</taxon>
        <taxon>Acipenser</taxon>
    </lineage>
</organism>
<feature type="region of interest" description="Disordered" evidence="8">
    <location>
        <begin position="634"/>
        <end position="658"/>
    </location>
</feature>
<proteinExistence type="predicted"/>
<evidence type="ECO:0000313" key="12">
    <source>
        <dbReference type="Proteomes" id="UP001230051"/>
    </source>
</evidence>